<dbReference type="InterPro" id="IPR002736">
    <property type="entry name" value="CitG"/>
</dbReference>
<dbReference type="GO" id="GO:0051191">
    <property type="term" value="P:prosthetic group biosynthetic process"/>
    <property type="evidence" value="ECO:0007669"/>
    <property type="project" value="InterPro"/>
</dbReference>
<dbReference type="Gene3D" id="1.10.4200.10">
    <property type="entry name" value="Triphosphoribosyl-dephospho-CoA protein"/>
    <property type="match status" value="1"/>
</dbReference>
<dbReference type="GO" id="GO:0005524">
    <property type="term" value="F:ATP binding"/>
    <property type="evidence" value="ECO:0007669"/>
    <property type="project" value="UniProtKB-KW"/>
</dbReference>
<comment type="catalytic activity">
    <reaction evidence="1">
        <text>3'-dephospho-CoA + ATP = 2'-(5''-triphospho-alpha-D-ribosyl)-3'-dephospho-CoA + adenine</text>
        <dbReference type="Rhea" id="RHEA:15117"/>
        <dbReference type="ChEBI" id="CHEBI:16708"/>
        <dbReference type="ChEBI" id="CHEBI:30616"/>
        <dbReference type="ChEBI" id="CHEBI:57328"/>
        <dbReference type="ChEBI" id="CHEBI:61378"/>
        <dbReference type="EC" id="2.4.2.52"/>
    </reaction>
</comment>
<dbReference type="EMBL" id="AICN01000005">
    <property type="protein sequence ID" value="EHS87508.1"/>
    <property type="molecule type" value="Genomic_DNA"/>
</dbReference>
<keyword evidence="4" id="KW-0547">Nucleotide-binding</keyword>
<evidence type="ECO:0000256" key="1">
    <source>
        <dbReference type="ARBA" id="ARBA00001210"/>
    </source>
</evidence>
<dbReference type="Proteomes" id="UP000004567">
    <property type="component" value="Unassembled WGS sequence"/>
</dbReference>
<dbReference type="PATRIC" id="fig|1144300.3.peg.77"/>
<evidence type="ECO:0000313" key="7">
    <source>
        <dbReference type="EMBL" id="EHS87508.1"/>
    </source>
</evidence>
<evidence type="ECO:0000256" key="4">
    <source>
        <dbReference type="ARBA" id="ARBA00022741"/>
    </source>
</evidence>
<dbReference type="PANTHER" id="PTHR30201">
    <property type="entry name" value="TRIPHOSPHORIBOSYL-DEPHOSPHO-COA SYNTHASE"/>
    <property type="match status" value="1"/>
</dbReference>
<evidence type="ECO:0000256" key="3">
    <source>
        <dbReference type="ARBA" id="ARBA00022695"/>
    </source>
</evidence>
<evidence type="ECO:0000256" key="5">
    <source>
        <dbReference type="ARBA" id="ARBA00022840"/>
    </source>
</evidence>
<keyword evidence="5" id="KW-0067">ATP-binding</keyword>
<name>H4GHV2_9LACO</name>
<protein>
    <submittedName>
        <fullName evidence="7">Triphosphoribosyl-dephospho-CoA synthetase</fullName>
    </submittedName>
</protein>
<dbReference type="RefSeq" id="WP_007121636.1">
    <property type="nucleotide sequence ID" value="NZ_AICN01000005.1"/>
</dbReference>
<comment type="caution">
    <text evidence="7">The sequence shown here is derived from an EMBL/GenBank/DDBJ whole genome shotgun (WGS) entry which is preliminary data.</text>
</comment>
<accession>H4GHV2</accession>
<comment type="catalytic activity">
    <reaction evidence="6">
        <text>apo-[citrate lyase ACP] + 2'-(5''-triphospho-alpha-D-ribosyl)-3'-dephospho-CoA = holo-[citrate lyase ACP] + diphosphate</text>
        <dbReference type="Rhea" id="RHEA:16333"/>
        <dbReference type="Rhea" id="RHEA-COMP:10157"/>
        <dbReference type="Rhea" id="RHEA-COMP:10158"/>
        <dbReference type="ChEBI" id="CHEBI:29999"/>
        <dbReference type="ChEBI" id="CHEBI:33019"/>
        <dbReference type="ChEBI" id="CHEBI:61378"/>
        <dbReference type="ChEBI" id="CHEBI:82683"/>
        <dbReference type="EC" id="2.7.7.61"/>
    </reaction>
</comment>
<gene>
    <name evidence="7" type="ORF">PS3_3170</name>
</gene>
<proteinExistence type="predicted"/>
<sequence>MKIPEIFATGQEVDTQTIREHAQARFQELSMLVSSNPDWTVVSVALNIPGSIKTNQLIQNFFQNGVKRFENSLIARGLTFKCQLQDDLSPTGPERGYLIKGNPLLIKSHTSHFEEANPSANLFNLDVLAVLNGEIRTLPREAVKAPARRCLICDKPAKFCQAQQRHSIEELQTQVDRLIQLQLEADRQGQMAQQFGKLATQALLEEVAIWPKPGLVDPLEHLSHPDMDHFTFIKSALSLQDYFTKCALVGLTTHEDNYQLVFDEIRQFGLVAEREMNLATAGVNTHKGAIFTLGIIATAAGIIINRDQWSFDQLKLTIQQMLAKLMHDDLQSQKEPTEATAGQQQYHQYGLGGVREEAALGYPTVFNYGLPAYQAAADQSSNDRGVTTLLAIARHTMDSNLIKRAGNMDILQERDHWIDEIDAAGGITTDLGRQKLNEMSVEFARRRLSMGGSADLLSATLFIAMIDNLQNKM</sequence>
<keyword evidence="2" id="KW-0808">Transferase</keyword>
<evidence type="ECO:0000313" key="8">
    <source>
        <dbReference type="Proteomes" id="UP000004567"/>
    </source>
</evidence>
<dbReference type="GO" id="GO:0050519">
    <property type="term" value="F:holo-citrate lyase synthase activity"/>
    <property type="evidence" value="ECO:0007669"/>
    <property type="project" value="UniProtKB-EC"/>
</dbReference>
<dbReference type="Pfam" id="PF03802">
    <property type="entry name" value="CitX"/>
    <property type="match status" value="1"/>
</dbReference>
<dbReference type="PANTHER" id="PTHR30201:SF2">
    <property type="entry name" value="2-(5''-TRIPHOSPHORIBOSYL)-3'-DEPHOSPHOCOENZYME-A SYNTHASE"/>
    <property type="match status" value="1"/>
</dbReference>
<dbReference type="AlphaFoldDB" id="H4GHV2"/>
<dbReference type="Pfam" id="PF01874">
    <property type="entry name" value="CitG"/>
    <property type="match status" value="1"/>
</dbReference>
<evidence type="ECO:0000256" key="6">
    <source>
        <dbReference type="ARBA" id="ARBA00048574"/>
    </source>
</evidence>
<reference evidence="7 8" key="1">
    <citation type="journal article" date="2013" name="Genome Announc.">
        <title>Genome Sequence of Lactobacillus gastricus PS3, a Strain Isolated from Human Milk.</title>
        <authorList>
            <person name="Martin V."/>
            <person name="Cardenas N."/>
            <person name="Jimenez E."/>
            <person name="Maldonado A."/>
            <person name="Rodriguez J.M."/>
            <person name="Fernandez L."/>
        </authorList>
    </citation>
    <scope>NUCLEOTIDE SEQUENCE [LARGE SCALE GENOMIC DNA]</scope>
    <source>
        <strain evidence="7 8">PS3</strain>
    </source>
</reference>
<dbReference type="STRING" id="1144300.PS3_3170"/>
<keyword evidence="3" id="KW-0548">Nucleotidyltransferase</keyword>
<dbReference type="GO" id="GO:0046917">
    <property type="term" value="F:triphosphoribosyl-dephospho-CoA synthase activity"/>
    <property type="evidence" value="ECO:0007669"/>
    <property type="project" value="UniProtKB-EC"/>
</dbReference>
<dbReference type="OrthoDB" id="114886at2"/>
<evidence type="ECO:0000256" key="2">
    <source>
        <dbReference type="ARBA" id="ARBA00022679"/>
    </source>
</evidence>
<organism evidence="7 8">
    <name type="scientific">Limosilactobacillus gastricus PS3</name>
    <dbReference type="NCBI Taxonomy" id="1144300"/>
    <lineage>
        <taxon>Bacteria</taxon>
        <taxon>Bacillati</taxon>
        <taxon>Bacillota</taxon>
        <taxon>Bacilli</taxon>
        <taxon>Lactobacillales</taxon>
        <taxon>Lactobacillaceae</taxon>
        <taxon>Limosilactobacillus</taxon>
    </lineage>
</organism>
<dbReference type="InterPro" id="IPR005551">
    <property type="entry name" value="CitX"/>
</dbReference>